<dbReference type="Proteomes" id="UP000315003">
    <property type="component" value="Chromosome"/>
</dbReference>
<keyword evidence="1" id="KW-0812">Transmembrane</keyword>
<protein>
    <submittedName>
        <fullName evidence="2">Uncharacterized protein</fullName>
    </submittedName>
</protein>
<sequence>MDDQKFEQTSNPFSVFTEKRSARRRNLMSAAIGFTLAATLLVVVTGTEKLRQNAKLNSILASFSQQPPSKKIQQLDHLRQAGTLGLQGIATSVLDQDATVAEHATKLIRSEAATWNSLPIEKQLANALAVAQGLDQASAESQHSECSIEDSLNECSHSLGIDRSKSLAHTLTVQAIEFRKRCQSDAQQQQCQQVLQHLSQLLNENRPAASVTTESVPQRIQPTTPLPIDNLAGAGANWTDWPPPKLIDRGVLQSIPAGDQAGVLGQVTTATTANNPTTLQQQTIHAPTVSASDIIDLKQNPPQTTAAWIEQLRSPSRLVRMYAANTLGRHHIDEPAVLTAMQQQLAVESDALVADRLRSHLPQQ</sequence>
<organism evidence="2 3">
    <name type="scientific">Stieleria bergensis</name>
    <dbReference type="NCBI Taxonomy" id="2528025"/>
    <lineage>
        <taxon>Bacteria</taxon>
        <taxon>Pseudomonadati</taxon>
        <taxon>Planctomycetota</taxon>
        <taxon>Planctomycetia</taxon>
        <taxon>Pirellulales</taxon>
        <taxon>Pirellulaceae</taxon>
        <taxon>Stieleria</taxon>
    </lineage>
</organism>
<keyword evidence="1" id="KW-1133">Transmembrane helix</keyword>
<evidence type="ECO:0000313" key="3">
    <source>
        <dbReference type="Proteomes" id="UP000315003"/>
    </source>
</evidence>
<keyword evidence="1" id="KW-0472">Membrane</keyword>
<dbReference type="AlphaFoldDB" id="A0A517SQR1"/>
<proteinExistence type="predicted"/>
<evidence type="ECO:0000256" key="1">
    <source>
        <dbReference type="SAM" id="Phobius"/>
    </source>
</evidence>
<name>A0A517SQR1_9BACT</name>
<reference evidence="2 3" key="1">
    <citation type="submission" date="2019-02" db="EMBL/GenBank/DDBJ databases">
        <title>Deep-cultivation of Planctomycetes and their phenomic and genomic characterization uncovers novel biology.</title>
        <authorList>
            <person name="Wiegand S."/>
            <person name="Jogler M."/>
            <person name="Boedeker C."/>
            <person name="Pinto D."/>
            <person name="Vollmers J."/>
            <person name="Rivas-Marin E."/>
            <person name="Kohn T."/>
            <person name="Peeters S.H."/>
            <person name="Heuer A."/>
            <person name="Rast P."/>
            <person name="Oberbeckmann S."/>
            <person name="Bunk B."/>
            <person name="Jeske O."/>
            <person name="Meyerdierks A."/>
            <person name="Storesund J.E."/>
            <person name="Kallscheuer N."/>
            <person name="Luecker S."/>
            <person name="Lage O.M."/>
            <person name="Pohl T."/>
            <person name="Merkel B.J."/>
            <person name="Hornburger P."/>
            <person name="Mueller R.-W."/>
            <person name="Bruemmer F."/>
            <person name="Labrenz M."/>
            <person name="Spormann A.M."/>
            <person name="Op den Camp H."/>
            <person name="Overmann J."/>
            <person name="Amann R."/>
            <person name="Jetten M.S.M."/>
            <person name="Mascher T."/>
            <person name="Medema M.H."/>
            <person name="Devos D.P."/>
            <person name="Kaster A.-K."/>
            <person name="Ovreas L."/>
            <person name="Rohde M."/>
            <person name="Galperin M.Y."/>
            <person name="Jogler C."/>
        </authorList>
    </citation>
    <scope>NUCLEOTIDE SEQUENCE [LARGE SCALE GENOMIC DNA]</scope>
    <source>
        <strain evidence="2 3">SV_7m_r</strain>
    </source>
</reference>
<dbReference type="RefSeq" id="WP_145269624.1">
    <property type="nucleotide sequence ID" value="NZ_CP036272.1"/>
</dbReference>
<accession>A0A517SQR1</accession>
<keyword evidence="3" id="KW-1185">Reference proteome</keyword>
<gene>
    <name evidence="2" type="ORF">SV7mr_09510</name>
</gene>
<feature type="transmembrane region" description="Helical" evidence="1">
    <location>
        <begin position="27"/>
        <end position="46"/>
    </location>
</feature>
<dbReference type="EMBL" id="CP036272">
    <property type="protein sequence ID" value="QDT58458.1"/>
    <property type="molecule type" value="Genomic_DNA"/>
</dbReference>
<evidence type="ECO:0000313" key="2">
    <source>
        <dbReference type="EMBL" id="QDT58458.1"/>
    </source>
</evidence>